<organism evidence="12 13">
    <name type="scientific">candidate division Kazan bacterium RBG_13_50_9</name>
    <dbReference type="NCBI Taxonomy" id="1798535"/>
    <lineage>
        <taxon>Bacteria</taxon>
        <taxon>Bacteria division Kazan-3B-28</taxon>
    </lineage>
</organism>
<dbReference type="EMBL" id="META01000001">
    <property type="protein sequence ID" value="OGB74545.1"/>
    <property type="molecule type" value="Genomic_DNA"/>
</dbReference>
<evidence type="ECO:0000256" key="5">
    <source>
        <dbReference type="ARBA" id="ARBA00022741"/>
    </source>
</evidence>
<evidence type="ECO:0000313" key="12">
    <source>
        <dbReference type="EMBL" id="OGB74545.1"/>
    </source>
</evidence>
<accession>A0A1F4NSX9</accession>
<evidence type="ECO:0000256" key="6">
    <source>
        <dbReference type="ARBA" id="ARBA00023134"/>
    </source>
</evidence>
<comment type="function">
    <text evidence="8 10">GTPase that plays an essential role in the late steps of ribosome biogenesis.</text>
</comment>
<dbReference type="PIRSF" id="PIRSF006485">
    <property type="entry name" value="GTP-binding_EngA"/>
    <property type="match status" value="1"/>
</dbReference>
<evidence type="ECO:0000256" key="10">
    <source>
        <dbReference type="RuleBase" id="RU004481"/>
    </source>
</evidence>
<dbReference type="InterPro" id="IPR006073">
    <property type="entry name" value="GTP-bd"/>
</dbReference>
<evidence type="ECO:0000256" key="9">
    <source>
        <dbReference type="PROSITE-ProRule" id="PRU01049"/>
    </source>
</evidence>
<dbReference type="FunFam" id="3.40.50.300:FF:000040">
    <property type="entry name" value="GTPase Der"/>
    <property type="match status" value="1"/>
</dbReference>
<dbReference type="NCBIfam" id="TIGR00231">
    <property type="entry name" value="small_GTP"/>
    <property type="match status" value="2"/>
</dbReference>
<comment type="similarity">
    <text evidence="1 8 9 10">Belongs to the TRAFAC class TrmE-Era-EngA-EngB-Septin-like GTPase superfamily. EngA (Der) GTPase family.</text>
</comment>
<keyword evidence="6 8" id="KW-0342">GTP-binding</keyword>
<dbReference type="Pfam" id="PF01926">
    <property type="entry name" value="MMR_HSR1"/>
    <property type="match status" value="2"/>
</dbReference>
<evidence type="ECO:0000256" key="4">
    <source>
        <dbReference type="ARBA" id="ARBA00022737"/>
    </source>
</evidence>
<feature type="binding site" evidence="8">
    <location>
        <begin position="123"/>
        <end position="126"/>
    </location>
    <ligand>
        <name>GTP</name>
        <dbReference type="ChEBI" id="CHEBI:37565"/>
        <label>1</label>
    </ligand>
</feature>
<dbReference type="CDD" id="cd01894">
    <property type="entry name" value="EngA1"/>
    <property type="match status" value="1"/>
</dbReference>
<dbReference type="Proteomes" id="UP000176651">
    <property type="component" value="Unassembled WGS sequence"/>
</dbReference>
<feature type="binding site" evidence="8">
    <location>
        <begin position="304"/>
        <end position="307"/>
    </location>
    <ligand>
        <name>GTP</name>
        <dbReference type="ChEBI" id="CHEBI:37565"/>
        <label>2</label>
    </ligand>
</feature>
<dbReference type="Gene3D" id="3.30.300.20">
    <property type="match status" value="1"/>
</dbReference>
<feature type="binding site" evidence="8">
    <location>
        <begin position="239"/>
        <end position="243"/>
    </location>
    <ligand>
        <name>GTP</name>
        <dbReference type="ChEBI" id="CHEBI:37565"/>
        <label>2</label>
    </ligand>
</feature>
<dbReference type="Pfam" id="PF14714">
    <property type="entry name" value="KH_dom-like"/>
    <property type="match status" value="1"/>
</dbReference>
<dbReference type="GO" id="GO:0042254">
    <property type="term" value="P:ribosome biogenesis"/>
    <property type="evidence" value="ECO:0007669"/>
    <property type="project" value="UniProtKB-KW"/>
</dbReference>
<gene>
    <name evidence="8" type="primary">der</name>
    <name evidence="12" type="ORF">A2V68_02985</name>
</gene>
<dbReference type="Gene3D" id="3.40.50.300">
    <property type="entry name" value="P-loop containing nucleotide triphosphate hydrolases"/>
    <property type="match status" value="2"/>
</dbReference>
<dbReference type="PANTHER" id="PTHR43834">
    <property type="entry name" value="GTPASE DER"/>
    <property type="match status" value="1"/>
</dbReference>
<dbReference type="InterPro" id="IPR031166">
    <property type="entry name" value="G_ENGA"/>
</dbReference>
<dbReference type="NCBIfam" id="TIGR03594">
    <property type="entry name" value="GTPase_EngA"/>
    <property type="match status" value="1"/>
</dbReference>
<protein>
    <recommendedName>
        <fullName evidence="2 8">GTPase Der</fullName>
    </recommendedName>
    <alternativeName>
        <fullName evidence="7 8">GTP-binding protein EngA</fullName>
    </alternativeName>
</protein>
<dbReference type="HAMAP" id="MF_00195">
    <property type="entry name" value="GTPase_Der"/>
    <property type="match status" value="1"/>
</dbReference>
<dbReference type="InterPro" id="IPR016484">
    <property type="entry name" value="GTPase_Der"/>
</dbReference>
<feature type="domain" description="EngA-type G" evidence="11">
    <location>
        <begin position="186"/>
        <end position="361"/>
    </location>
</feature>
<sequence length="448" mass="49988">MTRSANYLVAIIGRPNVGKSTLFNRLVGRRQAILSDIPGTTRDVLFGEVIWNGIDFTLADTAGLELDPKSPLEQDVLLQTKVAVESADLIIFLADVREGLQNEDKKAAELIRKLGKPVLLAINKAEGSKYNDMAHEFYTLGLGEPMLLSAIQGRGVGDMLDKLIDQLQQIKRPRAKKAKTKSIPPIKVALLGRPNVGKSTLFNKLVGQNRTLVSPDPGTTRDTISMVVEAGDTEIEFTDTAGLRRRGKVEQGIEQFSSLRLIKALQSADIAILLIEASEGIIAQDLHIAEIVLEEHKGLIIAVNKWDAIEKDGKTTAEYDRYLQDKLLFVPWAPYVYISALTGQRVDKLRELIKETWASLTTKIPSKQLNNIIGDAASARPPKGRRRPPQIYFASIRQVNPPTITLKVRYPEEIHFSYLRYLEKQIRQHFPMIGSPIRWQLVKSSSQS</sequence>
<dbReference type="InterPro" id="IPR027417">
    <property type="entry name" value="P-loop_NTPase"/>
</dbReference>
<evidence type="ECO:0000313" key="13">
    <source>
        <dbReference type="Proteomes" id="UP000176651"/>
    </source>
</evidence>
<dbReference type="AlphaFoldDB" id="A0A1F4NSX9"/>
<evidence type="ECO:0000256" key="2">
    <source>
        <dbReference type="ARBA" id="ARBA00020953"/>
    </source>
</evidence>
<dbReference type="PRINTS" id="PR00326">
    <property type="entry name" value="GTP1OBG"/>
</dbReference>
<dbReference type="GO" id="GO:0043022">
    <property type="term" value="F:ribosome binding"/>
    <property type="evidence" value="ECO:0007669"/>
    <property type="project" value="TreeGrafter"/>
</dbReference>
<dbReference type="InterPro" id="IPR032859">
    <property type="entry name" value="KH_dom-like"/>
</dbReference>
<comment type="caution">
    <text evidence="12">The sequence shown here is derived from an EMBL/GenBank/DDBJ whole genome shotgun (WGS) entry which is preliminary data.</text>
</comment>
<dbReference type="STRING" id="1798535.A2V68_02985"/>
<name>A0A1F4NSX9_UNCK3</name>
<dbReference type="GO" id="GO:0005525">
    <property type="term" value="F:GTP binding"/>
    <property type="evidence" value="ECO:0007669"/>
    <property type="project" value="UniProtKB-UniRule"/>
</dbReference>
<feature type="binding site" evidence="8">
    <location>
        <begin position="60"/>
        <end position="64"/>
    </location>
    <ligand>
        <name>GTP</name>
        <dbReference type="ChEBI" id="CHEBI:37565"/>
        <label>1</label>
    </ligand>
</feature>
<dbReference type="PROSITE" id="PS51712">
    <property type="entry name" value="G_ENGA"/>
    <property type="match status" value="2"/>
</dbReference>
<dbReference type="CDD" id="cd01895">
    <property type="entry name" value="EngA2"/>
    <property type="match status" value="1"/>
</dbReference>
<dbReference type="InterPro" id="IPR015946">
    <property type="entry name" value="KH_dom-like_a/b"/>
</dbReference>
<reference evidence="12 13" key="1">
    <citation type="journal article" date="2016" name="Nat. Commun.">
        <title>Thousands of microbial genomes shed light on interconnected biogeochemical processes in an aquifer system.</title>
        <authorList>
            <person name="Anantharaman K."/>
            <person name="Brown C.T."/>
            <person name="Hug L.A."/>
            <person name="Sharon I."/>
            <person name="Castelle C.J."/>
            <person name="Probst A.J."/>
            <person name="Thomas B.C."/>
            <person name="Singh A."/>
            <person name="Wilkins M.J."/>
            <person name="Karaoz U."/>
            <person name="Brodie E.L."/>
            <person name="Williams K.H."/>
            <person name="Hubbard S.S."/>
            <person name="Banfield J.F."/>
        </authorList>
    </citation>
    <scope>NUCLEOTIDE SEQUENCE [LARGE SCALE GENOMIC DNA]</scope>
</reference>
<evidence type="ECO:0000256" key="1">
    <source>
        <dbReference type="ARBA" id="ARBA00008279"/>
    </source>
</evidence>
<evidence type="ECO:0000256" key="8">
    <source>
        <dbReference type="HAMAP-Rule" id="MF_00195"/>
    </source>
</evidence>
<dbReference type="InterPro" id="IPR005225">
    <property type="entry name" value="Small_GTP-bd"/>
</dbReference>
<proteinExistence type="inferred from homology"/>
<keyword evidence="5 8" id="KW-0547">Nucleotide-binding</keyword>
<dbReference type="PANTHER" id="PTHR43834:SF6">
    <property type="entry name" value="GTPASE DER"/>
    <property type="match status" value="1"/>
</dbReference>
<keyword evidence="3 8" id="KW-0690">Ribosome biogenesis</keyword>
<keyword evidence="4 10" id="KW-0677">Repeat</keyword>
<evidence type="ECO:0000256" key="7">
    <source>
        <dbReference type="ARBA" id="ARBA00032345"/>
    </source>
</evidence>
<evidence type="ECO:0000256" key="3">
    <source>
        <dbReference type="ARBA" id="ARBA00022517"/>
    </source>
</evidence>
<feature type="binding site" evidence="8">
    <location>
        <begin position="192"/>
        <end position="199"/>
    </location>
    <ligand>
        <name>GTP</name>
        <dbReference type="ChEBI" id="CHEBI:37565"/>
        <label>2</label>
    </ligand>
</feature>
<feature type="binding site" evidence="8">
    <location>
        <begin position="13"/>
        <end position="20"/>
    </location>
    <ligand>
        <name>GTP</name>
        <dbReference type="ChEBI" id="CHEBI:37565"/>
        <label>1</label>
    </ligand>
</feature>
<dbReference type="SUPFAM" id="SSF52540">
    <property type="entry name" value="P-loop containing nucleoside triphosphate hydrolases"/>
    <property type="match status" value="2"/>
</dbReference>
<feature type="domain" description="EngA-type G" evidence="11">
    <location>
        <begin position="7"/>
        <end position="171"/>
    </location>
</feature>
<comment type="subunit">
    <text evidence="8">Associates with the 50S ribosomal subunit.</text>
</comment>
<evidence type="ECO:0000259" key="11">
    <source>
        <dbReference type="PROSITE" id="PS51712"/>
    </source>
</evidence>